<accession>A0A0J8VR36</accession>
<dbReference type="PATRIC" id="fig|1656095.3.peg.1466"/>
<evidence type="ECO:0000313" key="1">
    <source>
        <dbReference type="EMBL" id="KMV35377.1"/>
    </source>
</evidence>
<proteinExistence type="predicted"/>
<comment type="caution">
    <text evidence="1">The sequence shown here is derived from an EMBL/GenBank/DDBJ whole genome shotgun (WGS) entry which is preliminary data.</text>
</comment>
<gene>
    <name evidence="1" type="ORF">ACH50_06910</name>
</gene>
<dbReference type="Proteomes" id="UP000037315">
    <property type="component" value="Unassembled WGS sequence"/>
</dbReference>
<dbReference type="AlphaFoldDB" id="A0A0J8VR36"/>
<dbReference type="EMBL" id="LFEJ01000011">
    <property type="protein sequence ID" value="KMV35377.1"/>
    <property type="molecule type" value="Genomic_DNA"/>
</dbReference>
<organism evidence="1 2">
    <name type="scientific">Franconibacter pulveris</name>
    <dbReference type="NCBI Taxonomy" id="435910"/>
    <lineage>
        <taxon>Bacteria</taxon>
        <taxon>Pseudomonadati</taxon>
        <taxon>Pseudomonadota</taxon>
        <taxon>Gammaproteobacteria</taxon>
        <taxon>Enterobacterales</taxon>
        <taxon>Enterobacteriaceae</taxon>
        <taxon>Franconibacter</taxon>
    </lineage>
</organism>
<reference evidence="1 2" key="1">
    <citation type="submission" date="2015-06" db="EMBL/GenBank/DDBJ databases">
        <title>Genome sequencing of Cronobacter sp. strain DJ34 isolated from petroleum contaminated sludge of Duliajan Oil Fields, Assam, India.</title>
        <authorList>
            <person name="Pal S."/>
            <person name="Banerjee T.D."/>
            <person name="Roy A."/>
            <person name="Sar P."/>
            <person name="Kazy S.K."/>
        </authorList>
    </citation>
    <scope>NUCLEOTIDE SEQUENCE [LARGE SCALE GENOMIC DNA]</scope>
    <source>
        <strain evidence="1 2">DJ34</strain>
    </source>
</reference>
<name>A0A0J8VR36_9ENTR</name>
<keyword evidence="2" id="KW-1185">Reference proteome</keyword>
<protein>
    <submittedName>
        <fullName evidence="1">Uncharacterized protein</fullName>
    </submittedName>
</protein>
<sequence length="75" mass="9086">MNKEHFLPLLLLYNERPQTLQHKIFRILAFVSNIYEISRKRLLSLRAQLKAGKCHQEKPLHWLPKCVTKYWIFPV</sequence>
<evidence type="ECO:0000313" key="2">
    <source>
        <dbReference type="Proteomes" id="UP000037315"/>
    </source>
</evidence>